<dbReference type="InterPro" id="IPR009081">
    <property type="entry name" value="PP-bd_ACP"/>
</dbReference>
<name>A0A5E4S697_9BURK</name>
<dbReference type="Gene3D" id="1.10.1200.10">
    <property type="entry name" value="ACP-like"/>
    <property type="match status" value="1"/>
</dbReference>
<dbReference type="AlphaFoldDB" id="A0A5E4S697"/>
<reference evidence="2 3" key="1">
    <citation type="submission" date="2019-08" db="EMBL/GenBank/DDBJ databases">
        <authorList>
            <person name="Peeters C."/>
        </authorList>
    </citation>
    <scope>NUCLEOTIDE SEQUENCE [LARGE SCALE GENOMIC DNA]</scope>
    <source>
        <strain evidence="2 3">LMG 30175</strain>
    </source>
</reference>
<dbReference type="SUPFAM" id="SSF47336">
    <property type="entry name" value="ACP-like"/>
    <property type="match status" value="1"/>
</dbReference>
<organism evidence="2 3">
    <name type="scientific">Pandoraea terrae</name>
    <dbReference type="NCBI Taxonomy" id="1537710"/>
    <lineage>
        <taxon>Bacteria</taxon>
        <taxon>Pseudomonadati</taxon>
        <taxon>Pseudomonadota</taxon>
        <taxon>Betaproteobacteria</taxon>
        <taxon>Burkholderiales</taxon>
        <taxon>Burkholderiaceae</taxon>
        <taxon>Pandoraea</taxon>
    </lineage>
</organism>
<evidence type="ECO:0000259" key="1">
    <source>
        <dbReference type="PROSITE" id="PS50075"/>
    </source>
</evidence>
<evidence type="ECO:0000313" key="3">
    <source>
        <dbReference type="Proteomes" id="UP000414233"/>
    </source>
</evidence>
<dbReference type="Proteomes" id="UP000414233">
    <property type="component" value="Unassembled WGS sequence"/>
</dbReference>
<dbReference type="InterPro" id="IPR036736">
    <property type="entry name" value="ACP-like_sf"/>
</dbReference>
<protein>
    <submittedName>
        <fullName evidence="2">Acyl carrier protein</fullName>
    </submittedName>
</protein>
<dbReference type="Pfam" id="PF00550">
    <property type="entry name" value="PP-binding"/>
    <property type="match status" value="1"/>
</dbReference>
<dbReference type="RefSeq" id="WP_150695534.1">
    <property type="nucleotide sequence ID" value="NZ_CABPRZ010000002.1"/>
</dbReference>
<accession>A0A5E4S697</accession>
<keyword evidence="3" id="KW-1185">Reference proteome</keyword>
<dbReference type="EMBL" id="CABPRZ010000002">
    <property type="protein sequence ID" value="VVD71157.1"/>
    <property type="molecule type" value="Genomic_DNA"/>
</dbReference>
<dbReference type="NCBIfam" id="NF006617">
    <property type="entry name" value="PRK09184.1"/>
    <property type="match status" value="1"/>
</dbReference>
<dbReference type="OrthoDB" id="9803943at2"/>
<gene>
    <name evidence="2" type="ORF">PTE30175_00574</name>
</gene>
<proteinExistence type="predicted"/>
<sequence>MSEAANRKLELEVAGLIVEALNLEVAPEEIAPDEPLYGGGLELDSIDILEIALVVSKRYGFQLRSDSDDNTRIFASLASLCAHIAAHRTC</sequence>
<evidence type="ECO:0000313" key="2">
    <source>
        <dbReference type="EMBL" id="VVD71157.1"/>
    </source>
</evidence>
<feature type="domain" description="Carrier" evidence="1">
    <location>
        <begin position="7"/>
        <end position="88"/>
    </location>
</feature>
<dbReference type="PROSITE" id="PS50075">
    <property type="entry name" value="CARRIER"/>
    <property type="match status" value="1"/>
</dbReference>